<accession>X1K870</accession>
<gene>
    <name evidence="1" type="ORF">S06H3_16834</name>
</gene>
<sequence>MTEKDAYSVLMERHGYPSSERYRRILEYLLTPQQARIAAELPASPEELAQKLT</sequence>
<comment type="caution">
    <text evidence="1">The sequence shown here is derived from an EMBL/GenBank/DDBJ whole genome shotgun (WGS) entry which is preliminary data.</text>
</comment>
<dbReference type="EMBL" id="BARV01008366">
    <property type="protein sequence ID" value="GAI03222.1"/>
    <property type="molecule type" value="Genomic_DNA"/>
</dbReference>
<name>X1K870_9ZZZZ</name>
<dbReference type="AlphaFoldDB" id="X1K870"/>
<feature type="non-terminal residue" evidence="1">
    <location>
        <position position="53"/>
    </location>
</feature>
<proteinExistence type="predicted"/>
<evidence type="ECO:0000313" key="1">
    <source>
        <dbReference type="EMBL" id="GAI03222.1"/>
    </source>
</evidence>
<reference evidence="1" key="1">
    <citation type="journal article" date="2014" name="Front. Microbiol.">
        <title>High frequency of phylogenetically diverse reductive dehalogenase-homologous genes in deep subseafloor sedimentary metagenomes.</title>
        <authorList>
            <person name="Kawai M."/>
            <person name="Futagami T."/>
            <person name="Toyoda A."/>
            <person name="Takaki Y."/>
            <person name="Nishi S."/>
            <person name="Hori S."/>
            <person name="Arai W."/>
            <person name="Tsubouchi T."/>
            <person name="Morono Y."/>
            <person name="Uchiyama I."/>
            <person name="Ito T."/>
            <person name="Fujiyama A."/>
            <person name="Inagaki F."/>
            <person name="Takami H."/>
        </authorList>
    </citation>
    <scope>NUCLEOTIDE SEQUENCE</scope>
    <source>
        <strain evidence="1">Expedition CK06-06</strain>
    </source>
</reference>
<organism evidence="1">
    <name type="scientific">marine sediment metagenome</name>
    <dbReference type="NCBI Taxonomy" id="412755"/>
    <lineage>
        <taxon>unclassified sequences</taxon>
        <taxon>metagenomes</taxon>
        <taxon>ecological metagenomes</taxon>
    </lineage>
</organism>
<protein>
    <submittedName>
        <fullName evidence="1">Uncharacterized protein</fullName>
    </submittedName>
</protein>